<dbReference type="EMBL" id="MH484302">
    <property type="protein sequence ID" value="AXP32025.1"/>
    <property type="molecule type" value="Viral_cRNA"/>
</dbReference>
<reference evidence="2" key="1">
    <citation type="submission" date="2018-06" db="EMBL/GenBank/DDBJ databases">
        <title>Genomic Characterization of Bunyamwera and Simbu Serogroup Bunyaviruses.</title>
        <authorList>
            <person name="Layton M."/>
            <person name="Bergren N."/>
            <person name="Lee J."/>
            <person name="Russell B."/>
            <person name="Stenglein M."/>
            <person name="Kading R."/>
        </authorList>
    </citation>
    <scope>NUCLEOTIDE SEQUENCE</scope>
    <source>
        <strain evidence="2">TRVL 8900</strain>
    </source>
</reference>
<accession>A0A346JEV0</accession>
<name>A0A346JEV0_9VIRU</name>
<dbReference type="GO" id="GO:0016032">
    <property type="term" value="P:viral process"/>
    <property type="evidence" value="ECO:0007669"/>
    <property type="project" value="InterPro"/>
</dbReference>
<evidence type="ECO:0000256" key="1">
    <source>
        <dbReference type="ARBA" id="ARBA00014100"/>
    </source>
</evidence>
<proteinExistence type="predicted"/>
<dbReference type="Pfam" id="PF01104">
    <property type="entry name" value="Bunya_NS-S"/>
    <property type="match status" value="1"/>
</dbReference>
<dbReference type="InterPro" id="IPR000797">
    <property type="entry name" value="Bunya_NSs"/>
</dbReference>
<dbReference type="PIRSF" id="PIRSF003954">
    <property type="entry name" value="NS-S_OrthobunV"/>
    <property type="match status" value="1"/>
</dbReference>
<evidence type="ECO:0000313" key="2">
    <source>
        <dbReference type="EMBL" id="AXP32025.1"/>
    </source>
</evidence>
<protein>
    <recommendedName>
        <fullName evidence="1">Non-structural protein NS-S</fullName>
    </recommendedName>
</protein>
<organism evidence="2">
    <name type="scientific">Kairi virus</name>
    <dbReference type="NCBI Taxonomy" id="80939"/>
    <lineage>
        <taxon>Viruses</taxon>
        <taxon>Riboviria</taxon>
        <taxon>Orthornavirae</taxon>
        <taxon>Negarnaviricota</taxon>
        <taxon>Polyploviricotina</taxon>
        <taxon>Bunyaviricetes</taxon>
        <taxon>Elliovirales</taxon>
        <taxon>Peribunyaviridae</taxon>
        <taxon>Orthobunyavirus</taxon>
        <taxon>Orthobunyavirus insulae</taxon>
    </lineage>
</organism>
<sequence length="114" mass="13151">MRLNSMMSLLTPAVLLIQKPGMLRLSVDTPQGLIMTTYESSFLTERRLKILSQREVRQQLRLTLGAGRYLWLIRIFLRTGTCQFQMMVLPSTESVDILPGTCLTEYTLLENQRN</sequence>